<keyword evidence="2" id="KW-1003">Cell membrane</keyword>
<dbReference type="PANTHER" id="PTHR30250:SF11">
    <property type="entry name" value="O-ANTIGEN TRANSPORTER-RELATED"/>
    <property type="match status" value="1"/>
</dbReference>
<dbReference type="PANTHER" id="PTHR30250">
    <property type="entry name" value="PST FAMILY PREDICTED COLANIC ACID TRANSPORTER"/>
    <property type="match status" value="1"/>
</dbReference>
<dbReference type="Pfam" id="PF01943">
    <property type="entry name" value="Polysacc_synt"/>
    <property type="match status" value="1"/>
</dbReference>
<feature type="transmembrane region" description="Helical" evidence="6">
    <location>
        <begin position="415"/>
        <end position="439"/>
    </location>
</feature>
<organism evidence="7 8">
    <name type="scientific">Tistrella arctica</name>
    <dbReference type="NCBI Taxonomy" id="3133430"/>
    <lineage>
        <taxon>Bacteria</taxon>
        <taxon>Pseudomonadati</taxon>
        <taxon>Pseudomonadota</taxon>
        <taxon>Alphaproteobacteria</taxon>
        <taxon>Geminicoccales</taxon>
        <taxon>Geminicoccaceae</taxon>
        <taxon>Tistrella</taxon>
    </lineage>
</organism>
<evidence type="ECO:0000256" key="1">
    <source>
        <dbReference type="ARBA" id="ARBA00004651"/>
    </source>
</evidence>
<feature type="transmembrane region" description="Helical" evidence="6">
    <location>
        <begin position="387"/>
        <end position="409"/>
    </location>
</feature>
<feature type="transmembrane region" description="Helical" evidence="6">
    <location>
        <begin position="167"/>
        <end position="187"/>
    </location>
</feature>
<reference evidence="7 8" key="1">
    <citation type="submission" date="2024-03" db="EMBL/GenBank/DDBJ databases">
        <title>High-quality draft genome sequencing of Tistrella sp. BH-R2-4.</title>
        <authorList>
            <person name="Dong C."/>
        </authorList>
    </citation>
    <scope>NUCLEOTIDE SEQUENCE [LARGE SCALE GENOMIC DNA]</scope>
    <source>
        <strain evidence="7 8">BH-R2-4</strain>
    </source>
</reference>
<feature type="transmembrane region" description="Helical" evidence="6">
    <location>
        <begin position="322"/>
        <end position="348"/>
    </location>
</feature>
<evidence type="ECO:0000256" key="6">
    <source>
        <dbReference type="SAM" id="Phobius"/>
    </source>
</evidence>
<gene>
    <name evidence="7" type="ORF">WG926_10970</name>
</gene>
<protein>
    <submittedName>
        <fullName evidence="7">Lipopolysaccharide biosynthesis protein</fullName>
    </submittedName>
</protein>
<dbReference type="EMBL" id="JBBKTW010000004">
    <property type="protein sequence ID" value="MEN2988825.1"/>
    <property type="molecule type" value="Genomic_DNA"/>
</dbReference>
<keyword evidence="3 6" id="KW-0812">Transmembrane</keyword>
<sequence>MAGDRPPPLRTGPGLRTGPRLRTGLPLLLRQGGTLFSGTMVAAVIAFVQSVLLTRLLGLDGFGRWGLVVAAGITAVTLCRFRVSDALAVFVERERARARSYYMLATAIELASRLIAAGGLILLSPLISHSMVQGPALVTPLMIYAASLIADFPESAWFAACRDQDRYRLIAAANPAPLILQLAGLGIISAAGWLSITALAINAVAAATILSALKLTHLSRLLAGGQGAWRIDRNRALAFIRFSAAGWFANVVNAATRSADLLILGALRSDSEVGAYRLARSLMQIVWSFGSALTNITFKDIAGRIAAGTTARLYRELRRASLALGLAALAIYLLTVPLGARPVIIAIFGADAAATASLLAVLLPAPAIAISLFWAQPLLLNLHRLRAYTLANGCLGLGFLMLAIPMTAIAGATGLAIAFTASWSAYSVAIAALAARALARRRAAT</sequence>
<dbReference type="Proteomes" id="UP001413721">
    <property type="component" value="Unassembled WGS sequence"/>
</dbReference>
<dbReference type="InterPro" id="IPR002797">
    <property type="entry name" value="Polysacc_synth"/>
</dbReference>
<keyword evidence="5 6" id="KW-0472">Membrane</keyword>
<accession>A0ABU9YJ32</accession>
<evidence type="ECO:0000313" key="8">
    <source>
        <dbReference type="Proteomes" id="UP001413721"/>
    </source>
</evidence>
<evidence type="ECO:0000256" key="5">
    <source>
        <dbReference type="ARBA" id="ARBA00023136"/>
    </source>
</evidence>
<dbReference type="InterPro" id="IPR050833">
    <property type="entry name" value="Poly_Biosynth_Transport"/>
</dbReference>
<name>A0ABU9YJ32_9PROT</name>
<evidence type="ECO:0000256" key="4">
    <source>
        <dbReference type="ARBA" id="ARBA00022989"/>
    </source>
</evidence>
<evidence type="ECO:0000313" key="7">
    <source>
        <dbReference type="EMBL" id="MEN2988825.1"/>
    </source>
</evidence>
<feature type="transmembrane region" description="Helical" evidence="6">
    <location>
        <begin position="141"/>
        <end position="160"/>
    </location>
</feature>
<proteinExistence type="predicted"/>
<keyword evidence="8" id="KW-1185">Reference proteome</keyword>
<dbReference type="RefSeq" id="WP_345937330.1">
    <property type="nucleotide sequence ID" value="NZ_JBBKTW010000004.1"/>
</dbReference>
<evidence type="ECO:0000256" key="2">
    <source>
        <dbReference type="ARBA" id="ARBA00022475"/>
    </source>
</evidence>
<keyword evidence="4 6" id="KW-1133">Transmembrane helix</keyword>
<feature type="transmembrane region" description="Helical" evidence="6">
    <location>
        <begin position="101"/>
        <end position="121"/>
    </location>
</feature>
<feature type="transmembrane region" description="Helical" evidence="6">
    <location>
        <begin position="62"/>
        <end position="81"/>
    </location>
</feature>
<comment type="caution">
    <text evidence="7">The sequence shown here is derived from an EMBL/GenBank/DDBJ whole genome shotgun (WGS) entry which is preliminary data.</text>
</comment>
<feature type="transmembrane region" description="Helical" evidence="6">
    <location>
        <begin position="35"/>
        <end position="56"/>
    </location>
</feature>
<evidence type="ECO:0000256" key="3">
    <source>
        <dbReference type="ARBA" id="ARBA00022692"/>
    </source>
</evidence>
<feature type="transmembrane region" description="Helical" evidence="6">
    <location>
        <begin position="354"/>
        <end position="375"/>
    </location>
</feature>
<feature type="transmembrane region" description="Helical" evidence="6">
    <location>
        <begin position="193"/>
        <end position="213"/>
    </location>
</feature>
<comment type="subcellular location">
    <subcellularLocation>
        <location evidence="1">Cell membrane</location>
        <topology evidence="1">Multi-pass membrane protein</topology>
    </subcellularLocation>
</comment>